<protein>
    <recommendedName>
        <fullName evidence="3 5">acylphosphatase</fullName>
        <ecNumber evidence="2 5">3.6.1.7</ecNumber>
    </recommendedName>
</protein>
<feature type="domain" description="Acylphosphatase-like" evidence="7">
    <location>
        <begin position="5"/>
        <end position="91"/>
    </location>
</feature>
<organism evidence="8 9">
    <name type="scientific">Vreelandella salicampi</name>
    <dbReference type="NCBI Taxonomy" id="1449798"/>
    <lineage>
        <taxon>Bacteria</taxon>
        <taxon>Pseudomonadati</taxon>
        <taxon>Pseudomonadota</taxon>
        <taxon>Gammaproteobacteria</taxon>
        <taxon>Oceanospirillales</taxon>
        <taxon>Halomonadaceae</taxon>
        <taxon>Vreelandella</taxon>
    </lineage>
</organism>
<comment type="catalytic activity">
    <reaction evidence="4 5">
        <text>an acyl phosphate + H2O = a carboxylate + phosphate + H(+)</text>
        <dbReference type="Rhea" id="RHEA:14965"/>
        <dbReference type="ChEBI" id="CHEBI:15377"/>
        <dbReference type="ChEBI" id="CHEBI:15378"/>
        <dbReference type="ChEBI" id="CHEBI:29067"/>
        <dbReference type="ChEBI" id="CHEBI:43474"/>
        <dbReference type="ChEBI" id="CHEBI:59918"/>
        <dbReference type="EC" id="3.6.1.7"/>
    </reaction>
</comment>
<dbReference type="EC" id="3.6.1.7" evidence="2 5"/>
<dbReference type="RefSeq" id="WP_179930090.1">
    <property type="nucleotide sequence ID" value="NZ_JACCDF010000006.1"/>
</dbReference>
<name>A0A7Z0RUK5_9GAMM</name>
<keyword evidence="5 8" id="KW-0378">Hydrolase</keyword>
<dbReference type="PANTHER" id="PTHR47268">
    <property type="entry name" value="ACYLPHOSPHATASE"/>
    <property type="match status" value="1"/>
</dbReference>
<reference evidence="8 9" key="1">
    <citation type="journal article" date="2015" name="Int. J. Syst. Evol. Microbiol.">
        <title>Halomonas salicampi sp. nov., a halotolerant and alkalitolerant bacterium isolated from a saltern soil.</title>
        <authorList>
            <person name="Lee J.C."/>
            <person name="Kim Y.S."/>
            <person name="Yun B.S."/>
            <person name="Whang K.S."/>
        </authorList>
    </citation>
    <scope>NUCLEOTIDE SEQUENCE [LARGE SCALE GENOMIC DNA]</scope>
    <source>
        <strain evidence="8 9">BH103</strain>
    </source>
</reference>
<evidence type="ECO:0000256" key="2">
    <source>
        <dbReference type="ARBA" id="ARBA00012150"/>
    </source>
</evidence>
<feature type="active site" evidence="5">
    <location>
        <position position="20"/>
    </location>
</feature>
<proteinExistence type="inferred from homology"/>
<comment type="similarity">
    <text evidence="1 6">Belongs to the acylphosphatase family.</text>
</comment>
<dbReference type="InterPro" id="IPR036046">
    <property type="entry name" value="Acylphosphatase-like_dom_sf"/>
</dbReference>
<evidence type="ECO:0000256" key="6">
    <source>
        <dbReference type="RuleBase" id="RU004168"/>
    </source>
</evidence>
<dbReference type="EMBL" id="JACCDF010000006">
    <property type="protein sequence ID" value="NYS60756.1"/>
    <property type="molecule type" value="Genomic_DNA"/>
</dbReference>
<dbReference type="PROSITE" id="PS51160">
    <property type="entry name" value="ACYLPHOSPHATASE_3"/>
    <property type="match status" value="1"/>
</dbReference>
<accession>A0A7Z0RUK5</accession>
<dbReference type="GO" id="GO:0003998">
    <property type="term" value="F:acylphosphatase activity"/>
    <property type="evidence" value="ECO:0007669"/>
    <property type="project" value="UniProtKB-EC"/>
</dbReference>
<dbReference type="InterPro" id="IPR017968">
    <property type="entry name" value="Acylphosphatase_CS"/>
</dbReference>
<comment type="caution">
    <text evidence="8">The sequence shown here is derived from an EMBL/GenBank/DDBJ whole genome shotgun (WGS) entry which is preliminary data.</text>
</comment>
<dbReference type="Pfam" id="PF00708">
    <property type="entry name" value="Acylphosphatase"/>
    <property type="match status" value="1"/>
</dbReference>
<evidence type="ECO:0000259" key="7">
    <source>
        <dbReference type="PROSITE" id="PS51160"/>
    </source>
</evidence>
<dbReference type="Gene3D" id="3.30.70.100">
    <property type="match status" value="1"/>
</dbReference>
<evidence type="ECO:0000256" key="3">
    <source>
        <dbReference type="ARBA" id="ARBA00015991"/>
    </source>
</evidence>
<dbReference type="InterPro" id="IPR001792">
    <property type="entry name" value="Acylphosphatase-like_dom"/>
</dbReference>
<evidence type="ECO:0000256" key="4">
    <source>
        <dbReference type="ARBA" id="ARBA00047645"/>
    </source>
</evidence>
<dbReference type="Proteomes" id="UP000586119">
    <property type="component" value="Unassembled WGS sequence"/>
</dbReference>
<evidence type="ECO:0000256" key="5">
    <source>
        <dbReference type="PROSITE-ProRule" id="PRU00520"/>
    </source>
</evidence>
<keyword evidence="9" id="KW-1185">Reference proteome</keyword>
<evidence type="ECO:0000256" key="1">
    <source>
        <dbReference type="ARBA" id="ARBA00005614"/>
    </source>
</evidence>
<dbReference type="PANTHER" id="PTHR47268:SF4">
    <property type="entry name" value="ACYLPHOSPHATASE"/>
    <property type="match status" value="1"/>
</dbReference>
<evidence type="ECO:0000313" key="8">
    <source>
        <dbReference type="EMBL" id="NYS60756.1"/>
    </source>
</evidence>
<dbReference type="SUPFAM" id="SSF54975">
    <property type="entry name" value="Acylphosphatase/BLUF domain-like"/>
    <property type="match status" value="1"/>
</dbReference>
<gene>
    <name evidence="8" type="primary">yccX</name>
    <name evidence="8" type="ORF">HZS81_08290</name>
</gene>
<dbReference type="InterPro" id="IPR020456">
    <property type="entry name" value="Acylphosphatase"/>
</dbReference>
<dbReference type="NCBIfam" id="NF011022">
    <property type="entry name" value="PRK14451.1"/>
    <property type="match status" value="1"/>
</dbReference>
<feature type="active site" evidence="5">
    <location>
        <position position="38"/>
    </location>
</feature>
<sequence>MSMCCTKAWVTGKVQGVWYRGSTQEQALKLGITGYAKNLPDGRVEVLMCGSQEAVKTLSEWLWQGPEKAHVTHVEFEVLEQAHAPDTFSTY</sequence>
<dbReference type="AlphaFoldDB" id="A0A7Z0RUK5"/>
<dbReference type="NCBIfam" id="NF011000">
    <property type="entry name" value="PRK14426.1"/>
    <property type="match status" value="1"/>
</dbReference>
<dbReference type="PROSITE" id="PS00151">
    <property type="entry name" value="ACYLPHOSPHATASE_2"/>
    <property type="match status" value="1"/>
</dbReference>
<evidence type="ECO:0000313" key="9">
    <source>
        <dbReference type="Proteomes" id="UP000586119"/>
    </source>
</evidence>